<reference evidence="2" key="2">
    <citation type="submission" date="2023-08" db="EMBL/GenBank/DDBJ databases">
        <title>Identification and characterization of horizontal gene transfer across gut microbiota members of farm animals based on homology search.</title>
        <authorList>
            <person name="Schwarzerova J."/>
            <person name="Nykrynova M."/>
            <person name="Jureckova K."/>
            <person name="Cejkova D."/>
            <person name="Rychlik I."/>
        </authorList>
    </citation>
    <scope>NUCLEOTIDE SEQUENCE</scope>
    <source>
        <strain evidence="2">ET15</strain>
        <strain evidence="1">ET37</strain>
    </source>
</reference>
<dbReference type="EMBL" id="JAUEIF010000009">
    <property type="protein sequence ID" value="MDN0025856.1"/>
    <property type="molecule type" value="Genomic_DNA"/>
</dbReference>
<dbReference type="EMBL" id="JAUEIE010000005">
    <property type="protein sequence ID" value="MDN0022676.1"/>
    <property type="molecule type" value="Genomic_DNA"/>
</dbReference>
<reference evidence="2" key="1">
    <citation type="submission" date="2023-06" db="EMBL/GenBank/DDBJ databases">
        <authorList>
            <person name="Zeman M."/>
            <person name="Kubasova T."/>
            <person name="Jahodarova E."/>
            <person name="Nykrynova M."/>
            <person name="Rychlik I."/>
        </authorList>
    </citation>
    <scope>NUCLEOTIDE SEQUENCE</scope>
    <source>
        <strain evidence="2">ET15</strain>
        <strain evidence="1">ET37</strain>
    </source>
</reference>
<comment type="caution">
    <text evidence="2">The sequence shown here is derived from an EMBL/GenBank/DDBJ whole genome shotgun (WGS) entry which is preliminary data.</text>
</comment>
<dbReference type="Proteomes" id="UP001167831">
    <property type="component" value="Unassembled WGS sequence"/>
</dbReference>
<dbReference type="AlphaFoldDB" id="A0AAW7JXV4"/>
<proteinExistence type="predicted"/>
<protein>
    <submittedName>
        <fullName evidence="2">Uncharacterized protein</fullName>
    </submittedName>
</protein>
<dbReference type="Proteomes" id="UP001168478">
    <property type="component" value="Unassembled WGS sequence"/>
</dbReference>
<organism evidence="2 4">
    <name type="scientific">Leyella lascolaii</name>
    <dbReference type="NCBI Taxonomy" id="1776379"/>
    <lineage>
        <taxon>Bacteria</taxon>
        <taxon>Pseudomonadati</taxon>
        <taxon>Bacteroidota</taxon>
        <taxon>Bacteroidia</taxon>
        <taxon>Bacteroidales</taxon>
        <taxon>Prevotellaceae</taxon>
        <taxon>Leyella</taxon>
    </lineage>
</organism>
<evidence type="ECO:0000313" key="2">
    <source>
        <dbReference type="EMBL" id="MDN0025856.1"/>
    </source>
</evidence>
<evidence type="ECO:0000313" key="1">
    <source>
        <dbReference type="EMBL" id="MDN0022676.1"/>
    </source>
</evidence>
<evidence type="ECO:0000313" key="3">
    <source>
        <dbReference type="Proteomes" id="UP001167831"/>
    </source>
</evidence>
<keyword evidence="3" id="KW-1185">Reference proteome</keyword>
<name>A0AAW7JXV4_9BACT</name>
<dbReference type="RefSeq" id="WP_289836590.1">
    <property type="nucleotide sequence ID" value="NZ_JAUEIF010000009.1"/>
</dbReference>
<evidence type="ECO:0000313" key="4">
    <source>
        <dbReference type="Proteomes" id="UP001168478"/>
    </source>
</evidence>
<sequence>MGSYKIVNNQRTVIIYSQGLTTSLYYSGSGELNLYKSHMKYNENYCEFLGKMREDIYEQFGKSPYSDIDKQIMYLLSDGDFEYFVFNFDTWTNSVKAVSIVAKESPSFTNAETNEYLNSAYYVYEKVQQINNMLMLIHKLMTKQLHESFGFHIHVS</sequence>
<accession>A0AAW7JXV4</accession>
<gene>
    <name evidence="1" type="ORF">QVN81_06505</name>
    <name evidence="2" type="ORF">QVN84_10060</name>
</gene>